<feature type="transmembrane region" description="Helical" evidence="6">
    <location>
        <begin position="347"/>
        <end position="368"/>
    </location>
</feature>
<keyword evidence="3" id="KW-0349">Heme</keyword>
<proteinExistence type="inferred from homology"/>
<comment type="similarity">
    <text evidence="2">Belongs to the cytochrome P450 family.</text>
</comment>
<evidence type="ECO:0000313" key="7">
    <source>
        <dbReference type="EMBL" id="KAI2648403.1"/>
    </source>
</evidence>
<dbReference type="InterPro" id="IPR050182">
    <property type="entry name" value="Cytochrome_P450_fam2"/>
</dbReference>
<keyword evidence="4" id="KW-0479">Metal-binding</keyword>
<dbReference type="InterPro" id="IPR036396">
    <property type="entry name" value="Cyt_P450_sf"/>
</dbReference>
<gene>
    <name evidence="7" type="ORF">H4Q32_018498</name>
</gene>
<organism evidence="7 8">
    <name type="scientific">Labeo rohita</name>
    <name type="common">Indian major carp</name>
    <name type="synonym">Cyprinus rohita</name>
    <dbReference type="NCBI Taxonomy" id="84645"/>
    <lineage>
        <taxon>Eukaryota</taxon>
        <taxon>Metazoa</taxon>
        <taxon>Chordata</taxon>
        <taxon>Craniata</taxon>
        <taxon>Vertebrata</taxon>
        <taxon>Euteleostomi</taxon>
        <taxon>Actinopterygii</taxon>
        <taxon>Neopterygii</taxon>
        <taxon>Teleostei</taxon>
        <taxon>Ostariophysi</taxon>
        <taxon>Cypriniformes</taxon>
        <taxon>Cyprinidae</taxon>
        <taxon>Labeoninae</taxon>
        <taxon>Labeonini</taxon>
        <taxon>Labeo</taxon>
    </lineage>
</organism>
<dbReference type="InterPro" id="IPR017972">
    <property type="entry name" value="Cyt_P450_CS"/>
</dbReference>
<dbReference type="Gene3D" id="1.10.630.10">
    <property type="entry name" value="Cytochrome P450"/>
    <property type="match status" value="8"/>
</dbReference>
<dbReference type="PRINTS" id="PR00463">
    <property type="entry name" value="EP450I"/>
</dbReference>
<comment type="cofactor">
    <cofactor evidence="1">
        <name>heme</name>
        <dbReference type="ChEBI" id="CHEBI:30413"/>
    </cofactor>
</comment>
<evidence type="ECO:0000313" key="8">
    <source>
        <dbReference type="Proteomes" id="UP000830375"/>
    </source>
</evidence>
<dbReference type="Proteomes" id="UP000830375">
    <property type="component" value="Unassembled WGS sequence"/>
</dbReference>
<name>A0ABQ8LFF9_LABRO</name>
<feature type="transmembrane region" description="Helical" evidence="6">
    <location>
        <begin position="651"/>
        <end position="671"/>
    </location>
</feature>
<dbReference type="PROSITE" id="PS00086">
    <property type="entry name" value="CYTOCHROME_P450"/>
    <property type="match status" value="2"/>
</dbReference>
<dbReference type="Pfam" id="PF00067">
    <property type="entry name" value="p450"/>
    <property type="match status" value="8"/>
</dbReference>
<comment type="caution">
    <text evidence="7">The sequence shown here is derived from an EMBL/GenBank/DDBJ whole genome shotgun (WGS) entry which is preliminary data.</text>
</comment>
<dbReference type="InterPro" id="IPR001128">
    <property type="entry name" value="Cyt_P450"/>
</dbReference>
<dbReference type="EMBL" id="JACTAM010000025">
    <property type="protein sequence ID" value="KAI2648403.1"/>
    <property type="molecule type" value="Genomic_DNA"/>
</dbReference>
<dbReference type="PANTHER" id="PTHR24300">
    <property type="entry name" value="CYTOCHROME P450 508A4-RELATED"/>
    <property type="match status" value="1"/>
</dbReference>
<dbReference type="PANTHER" id="PTHR24300:SF327">
    <property type="entry name" value="CYTOCHROME P450 2F2-RELATED"/>
    <property type="match status" value="1"/>
</dbReference>
<keyword evidence="6" id="KW-0812">Transmembrane</keyword>
<evidence type="ECO:0000256" key="3">
    <source>
        <dbReference type="ARBA" id="ARBA00022617"/>
    </source>
</evidence>
<keyword evidence="6" id="KW-1133">Transmembrane helix</keyword>
<evidence type="ECO:0000256" key="4">
    <source>
        <dbReference type="ARBA" id="ARBA00022723"/>
    </source>
</evidence>
<reference evidence="7 8" key="1">
    <citation type="submission" date="2022-01" db="EMBL/GenBank/DDBJ databases">
        <title>A high-quality chromosome-level genome assembly of rohu carp, Labeo rohita.</title>
        <authorList>
            <person name="Arick M.A. II"/>
            <person name="Hsu C.-Y."/>
            <person name="Magbanua Z."/>
            <person name="Pechanova O."/>
            <person name="Grover C."/>
            <person name="Miller E."/>
            <person name="Thrash A."/>
            <person name="Ezzel L."/>
            <person name="Alam S."/>
            <person name="Benzie J."/>
            <person name="Hamilton M."/>
            <person name="Karsi A."/>
            <person name="Lawrence M.L."/>
            <person name="Peterson D.G."/>
        </authorList>
    </citation>
    <scope>NUCLEOTIDE SEQUENCE [LARGE SCALE GENOMIC DNA]</scope>
    <source>
        <strain evidence="8">BAU-BD-2019</strain>
        <tissue evidence="7">Blood</tissue>
    </source>
</reference>
<accession>A0ABQ8LFF9</accession>
<keyword evidence="6" id="KW-0472">Membrane</keyword>
<dbReference type="PRINTS" id="PR00385">
    <property type="entry name" value="P450"/>
</dbReference>
<dbReference type="SUPFAM" id="SSF48264">
    <property type="entry name" value="Cytochrome P450"/>
    <property type="match status" value="4"/>
</dbReference>
<evidence type="ECO:0000256" key="6">
    <source>
        <dbReference type="SAM" id="Phobius"/>
    </source>
</evidence>
<sequence length="1091" mass="126140">MLGFLILVWTCIFLLFFFIQIPRPKNFPPGPRPLPLFGNLLELNINNPLKDFERLADRYGKVYSLYIGSRPWVFLNGFEVLKEALVTKAVDFAGRPQDLMVNHITKGSGVILSDYGPSWKEHRRFALMTLRNFGLGKQSMEERILGEVSHIIAKLEKRVGSSFDPQTMFHNAASNIICIVLFGSRYDYDDEFLKLFIHLFTENSKIANGPWAMIYDTFPLVRSLPLPFKKAFINAHKAREMCEELVNEHKKTRVPREPRDFIDCYLDELDKGLARMELFLVIVTLLRRYQFVWPDDAGEPDYTPVYGVTLTPKPYRMHIRRRETTKGSEVIGFFCLSKARGTTAGHLVSMLGTLIFVWTCIFFVFLLVRIRRPKNLPPGPPPLPLFGNLLHVNMANPLKDFERFAEQYGNIFTLYTGSRPTVVLNSFEVVKEALVTKAQDFSGRPQDFMVNHLSENKAFDNAQKLKNMNLSLINKHMRTRVPGEPRDFIDCYLDELDKRKNDGSTFSEDRLIIYILDLHFAGTDTTSNTLLCAFLYLMNYTEVQEEGQWKFPHEFNPANFLNEQGQFQKPEAFIPFSTGPRVCLGEGLARMELFLVFVTLLRRFQFVWPEDAGEPDYTPVYGITMTPKPYRMHIRHRETVRQRAVNSWTSVSMLGFLILVWTCIFLLFLFIQNRRPKNFPPGPRPLPLFGNLLELNINNPLKDFERLADRYGKVYSLYIGSRHWVFLNGFEVLKEAVDQGCGLCRTPTGPRARGTTAGHLVSMLGTLIFVWTCIFFVFLLVWIRRPKNFPPGPPPLPLFGNLLHVNMANPLKDFERFAEQYGNIFTLYTGSRPTVVLNSFEVIKEALVTKAQDFSGRPQDFMSSHLTENKGGTVDPQNIFHNVASNIIGLVLFGTRFDYNNQFLQHYVQFITEISKILNGPWNMKLKNMNLSLINEHMRTRVPGEPRDFIDCYLDELDKLTMYVLDLHFAGTDTTSNTLLCAFLYLMNYTEVQEEGQWKFPHEFNPANFLNEQGQFQKPEAFIPFSTGPRVCLGEGLARMELFLVFVTLLRRFQFVWPEDAGEPDYTPVYGITMTPKPYRMHIRHRETVRQ</sequence>
<keyword evidence="5" id="KW-0408">Iron</keyword>
<evidence type="ECO:0000256" key="1">
    <source>
        <dbReference type="ARBA" id="ARBA00001971"/>
    </source>
</evidence>
<evidence type="ECO:0000256" key="5">
    <source>
        <dbReference type="ARBA" id="ARBA00023004"/>
    </source>
</evidence>
<feature type="transmembrane region" description="Helical" evidence="6">
    <location>
        <begin position="760"/>
        <end position="783"/>
    </location>
</feature>
<evidence type="ECO:0000256" key="2">
    <source>
        <dbReference type="ARBA" id="ARBA00010617"/>
    </source>
</evidence>
<protein>
    <submittedName>
        <fullName evidence="7">Cytochrome P450 2F2</fullName>
    </submittedName>
</protein>
<keyword evidence="8" id="KW-1185">Reference proteome</keyword>
<dbReference type="InterPro" id="IPR002401">
    <property type="entry name" value="Cyt_P450_E_grp-I"/>
</dbReference>